<evidence type="ECO:0000313" key="2">
    <source>
        <dbReference type="EMBL" id="CAH3024344.1"/>
    </source>
</evidence>
<dbReference type="Proteomes" id="UP001159427">
    <property type="component" value="Unassembled WGS sequence"/>
</dbReference>
<name>A0ABN8M978_9CNID</name>
<gene>
    <name evidence="2" type="ORF">PEVE_00022632</name>
</gene>
<protein>
    <submittedName>
        <fullName evidence="2">Uncharacterized protein</fullName>
    </submittedName>
</protein>
<accession>A0ABN8M978</accession>
<keyword evidence="3" id="KW-1185">Reference proteome</keyword>
<keyword evidence="1" id="KW-0812">Transmembrane</keyword>
<evidence type="ECO:0000256" key="1">
    <source>
        <dbReference type="SAM" id="Phobius"/>
    </source>
</evidence>
<keyword evidence="1" id="KW-1133">Transmembrane helix</keyword>
<proteinExistence type="predicted"/>
<dbReference type="EMBL" id="CALNXI010000300">
    <property type="protein sequence ID" value="CAH3024344.1"/>
    <property type="molecule type" value="Genomic_DNA"/>
</dbReference>
<feature type="transmembrane region" description="Helical" evidence="1">
    <location>
        <begin position="6"/>
        <end position="24"/>
    </location>
</feature>
<keyword evidence="1" id="KW-0472">Membrane</keyword>
<reference evidence="2 3" key="1">
    <citation type="submission" date="2022-05" db="EMBL/GenBank/DDBJ databases">
        <authorList>
            <consortium name="Genoscope - CEA"/>
            <person name="William W."/>
        </authorList>
    </citation>
    <scope>NUCLEOTIDE SEQUENCE [LARGE SCALE GENOMIC DNA]</scope>
</reference>
<comment type="caution">
    <text evidence="2">The sequence shown here is derived from an EMBL/GenBank/DDBJ whole genome shotgun (WGS) entry which is preliminary data.</text>
</comment>
<sequence>MGGKLLYVYVLLALVTITTCKPRMNTLQNFFRTGELLNKKLKKKMAEKLLIACFLLAMVSLAICKPRGMMNPFAKLFQRGLMYGYEKRAAAACSDTCSSYANCQGEIAGVGAYFQVEGSCPAGLVCCYFYEYE</sequence>
<organism evidence="2 3">
    <name type="scientific">Porites evermanni</name>
    <dbReference type="NCBI Taxonomy" id="104178"/>
    <lineage>
        <taxon>Eukaryota</taxon>
        <taxon>Metazoa</taxon>
        <taxon>Cnidaria</taxon>
        <taxon>Anthozoa</taxon>
        <taxon>Hexacorallia</taxon>
        <taxon>Scleractinia</taxon>
        <taxon>Fungiina</taxon>
        <taxon>Poritidae</taxon>
        <taxon>Porites</taxon>
    </lineage>
</organism>
<feature type="transmembrane region" description="Helical" evidence="1">
    <location>
        <begin position="45"/>
        <end position="63"/>
    </location>
</feature>
<evidence type="ECO:0000313" key="3">
    <source>
        <dbReference type="Proteomes" id="UP001159427"/>
    </source>
</evidence>